<accession>A0A481Z9Z0</accession>
<organism evidence="1">
    <name type="scientific">Pithovirus LCPAC302</name>
    <dbReference type="NCBI Taxonomy" id="2506593"/>
    <lineage>
        <taxon>Viruses</taxon>
        <taxon>Pithoviruses</taxon>
    </lineage>
</organism>
<name>A0A481Z9Z0_9VIRU</name>
<dbReference type="EMBL" id="MK500538">
    <property type="protein sequence ID" value="QBK91461.1"/>
    <property type="molecule type" value="Genomic_DNA"/>
</dbReference>
<protein>
    <submittedName>
        <fullName evidence="1">Uncharacterized protein</fullName>
    </submittedName>
</protein>
<sequence length="323" mass="38323">MHSIYEPGDYVEFKSFNSESHEYKLLKGQISNINDDLYEIKLYNKSGICWINPLAIIKHYPLSSISYLSMRLIFKSLWKDFIFREVKIIKTKEPYLITYQYVNDSGFVRTESFTNLPAAYRTVPVELHKNIQIHYRDFFGFTTDRPVRNNDDYSQDIFFSKKCYGELNLSGNPVTGNFSNRRGFKSVPPEKRQYICGLAEIGEKGPFYRKWFFCSKEFLTLWTMVCETDHYSLRKNIEGKYIPKTFNELTKELDTSYYDITNRKIIIEDMKKGYQVHSVENSALYLNIYLKIAKLLFCQDNVYDPFSIDDKIIKDIMWMKQSN</sequence>
<reference evidence="1" key="1">
    <citation type="journal article" date="2019" name="MBio">
        <title>Virus Genomes from Deep Sea Sediments Expand the Ocean Megavirome and Support Independent Origins of Viral Gigantism.</title>
        <authorList>
            <person name="Backstrom D."/>
            <person name="Yutin N."/>
            <person name="Jorgensen S.L."/>
            <person name="Dharamshi J."/>
            <person name="Homa F."/>
            <person name="Zaremba-Niedwiedzka K."/>
            <person name="Spang A."/>
            <person name="Wolf Y.I."/>
            <person name="Koonin E.V."/>
            <person name="Ettema T.J."/>
        </authorList>
    </citation>
    <scope>NUCLEOTIDE SEQUENCE</scope>
</reference>
<evidence type="ECO:0000313" key="1">
    <source>
        <dbReference type="EMBL" id="QBK91461.1"/>
    </source>
</evidence>
<proteinExistence type="predicted"/>
<gene>
    <name evidence="1" type="ORF">LCPAC302_00810</name>
</gene>